<sequence>MQSEEQRLIDGLFSRLQQAESNTAPRDAEAERVIQSYISKQPSAPYYMAQSMIIQEAALKRMNAQVQELQQQVAQLQSQAQNSRPQSSGFLAGLFGGGSSQPQNAPSSAGSAPIPGTNNNPWNNNAAQPAPQAAPAAAAPIGSGFIGGALKTAAGVAGGVMLADMLTGMFNHSKPQEIVNVFEETAPAQNFNPATDPLLSGDNSWDDPRYNNNDSAFQNGSDDSFFGADNSDNSDYSDDDDSFF</sequence>
<reference evidence="2 3" key="1">
    <citation type="submission" date="2020-01" db="EMBL/GenBank/DDBJ databases">
        <authorList>
            <person name="Lee S.D."/>
        </authorList>
    </citation>
    <scope>NUCLEOTIDE SEQUENCE [LARGE SCALE GENOMIC DNA]</scope>
    <source>
        <strain evidence="2 3">SAP-1</strain>
    </source>
</reference>
<dbReference type="InterPro" id="IPR018648">
    <property type="entry name" value="DUF2076"/>
</dbReference>
<accession>A0A848MGG4</accession>
<comment type="caution">
    <text evidence="2">The sequence shown here is derived from an EMBL/GenBank/DDBJ whole genome shotgun (WGS) entry which is preliminary data.</text>
</comment>
<feature type="compositionally biased region" description="Acidic residues" evidence="1">
    <location>
        <begin position="235"/>
        <end position="244"/>
    </location>
</feature>
<feature type="compositionally biased region" description="Low complexity" evidence="1">
    <location>
        <begin position="77"/>
        <end position="93"/>
    </location>
</feature>
<gene>
    <name evidence="2" type="ORF">GW590_05120</name>
</gene>
<organism evidence="2 3">
    <name type="scientific">Rouxiella aceris</name>
    <dbReference type="NCBI Taxonomy" id="2703884"/>
    <lineage>
        <taxon>Bacteria</taxon>
        <taxon>Pseudomonadati</taxon>
        <taxon>Pseudomonadota</taxon>
        <taxon>Gammaproteobacteria</taxon>
        <taxon>Enterobacterales</taxon>
        <taxon>Yersiniaceae</taxon>
        <taxon>Rouxiella</taxon>
    </lineage>
</organism>
<evidence type="ECO:0000313" key="2">
    <source>
        <dbReference type="EMBL" id="NMP26251.1"/>
    </source>
</evidence>
<keyword evidence="3" id="KW-1185">Reference proteome</keyword>
<proteinExistence type="predicted"/>
<evidence type="ECO:0000256" key="1">
    <source>
        <dbReference type="SAM" id="MobiDB-lite"/>
    </source>
</evidence>
<dbReference type="Proteomes" id="UP000585363">
    <property type="component" value="Unassembled WGS sequence"/>
</dbReference>
<feature type="compositionally biased region" description="Polar residues" evidence="1">
    <location>
        <begin position="210"/>
        <end position="222"/>
    </location>
</feature>
<dbReference type="RefSeq" id="WP_169401933.1">
    <property type="nucleotide sequence ID" value="NZ_JAADJU010000002.1"/>
</dbReference>
<feature type="compositionally biased region" description="Low complexity" evidence="1">
    <location>
        <begin position="118"/>
        <end position="131"/>
    </location>
</feature>
<feature type="region of interest" description="Disordered" evidence="1">
    <location>
        <begin position="77"/>
        <end position="131"/>
    </location>
</feature>
<dbReference type="EMBL" id="JAADJU010000002">
    <property type="protein sequence ID" value="NMP26251.1"/>
    <property type="molecule type" value="Genomic_DNA"/>
</dbReference>
<feature type="region of interest" description="Disordered" evidence="1">
    <location>
        <begin position="189"/>
        <end position="244"/>
    </location>
</feature>
<evidence type="ECO:0000313" key="3">
    <source>
        <dbReference type="Proteomes" id="UP000585363"/>
    </source>
</evidence>
<dbReference type="Pfam" id="PF09849">
    <property type="entry name" value="DUF2076"/>
    <property type="match status" value="1"/>
</dbReference>
<protein>
    <submittedName>
        <fullName evidence="2">DUF2076 domain-containing protein</fullName>
    </submittedName>
</protein>
<name>A0A848MGG4_9GAMM</name>
<reference evidence="2 3" key="2">
    <citation type="submission" date="2020-06" db="EMBL/GenBank/DDBJ databases">
        <title>Polyphasic characterization of a Rahnella strain isolated from tree sap.</title>
        <authorList>
            <person name="Kim I.S."/>
        </authorList>
    </citation>
    <scope>NUCLEOTIDE SEQUENCE [LARGE SCALE GENOMIC DNA]</scope>
    <source>
        <strain evidence="2 3">SAP-1</strain>
    </source>
</reference>
<feature type="compositionally biased region" description="Polar residues" evidence="1">
    <location>
        <begin position="101"/>
        <end position="110"/>
    </location>
</feature>
<dbReference type="AlphaFoldDB" id="A0A848MGG4"/>